<dbReference type="Gene3D" id="2.60.120.1440">
    <property type="match status" value="1"/>
</dbReference>
<feature type="domain" description="Protein FecR C-terminal" evidence="3">
    <location>
        <begin position="333"/>
        <end position="399"/>
    </location>
</feature>
<sequence>MNPTHLYSKFLAGTCSEEELQQLLNHFANHGEHSPLATDITAMLEDDSIPEDPVFRRMLDKVLLQTDSYVDAMLHEPNATLYPAQAAVKTKIYRLKYYIAAAALLFFMFASYLIWKQNLLVDSRPTQAANAITKFTPGKDKAILTLADGQQVVLDADKRDTVSLFGKTQLLNNQEGLQIMAGNADHEADHAINNLTTPNGTQYRIVLADGTKVWLNAGSSLKFPAAFSGKNRQVELTGEAYFEVAHRKNQPFTVALPDLKVEVLGTHFNVKAYSNDQNIETTLLQGAVKVNNGTNELFLQPGQQSQYDKANGNLKRTIPEEASTIVAWKNGLFSFENTDIKEVLKQLSRWYTIEVVFRGGVPNRKFSGGFERQTSLEQVIKILNESNINCKLQDNKLVIYN</sequence>
<gene>
    <name evidence="4" type="ORF">GCM10022218_29270</name>
</gene>
<feature type="transmembrane region" description="Helical" evidence="1">
    <location>
        <begin position="97"/>
        <end position="115"/>
    </location>
</feature>
<proteinExistence type="predicted"/>
<dbReference type="InterPro" id="IPR032508">
    <property type="entry name" value="FecR_C"/>
</dbReference>
<dbReference type="InterPro" id="IPR006860">
    <property type="entry name" value="FecR"/>
</dbReference>
<dbReference type="Pfam" id="PF04773">
    <property type="entry name" value="FecR"/>
    <property type="match status" value="1"/>
</dbReference>
<evidence type="ECO:0000313" key="4">
    <source>
        <dbReference type="EMBL" id="GAA4178491.1"/>
    </source>
</evidence>
<dbReference type="RefSeq" id="WP_346086657.1">
    <property type="nucleotide sequence ID" value="NZ_BAAAZK010000007.1"/>
</dbReference>
<evidence type="ECO:0000313" key="5">
    <source>
        <dbReference type="Proteomes" id="UP001500167"/>
    </source>
</evidence>
<evidence type="ECO:0008006" key="6">
    <source>
        <dbReference type="Google" id="ProtNLM"/>
    </source>
</evidence>
<accession>A0ABP8A5V6</accession>
<dbReference type="PANTHER" id="PTHR30273:SF2">
    <property type="entry name" value="PROTEIN FECR"/>
    <property type="match status" value="1"/>
</dbReference>
<dbReference type="EMBL" id="BAAAZK010000007">
    <property type="protein sequence ID" value="GAA4178491.1"/>
    <property type="molecule type" value="Genomic_DNA"/>
</dbReference>
<feature type="domain" description="FecR protein" evidence="2">
    <location>
        <begin position="195"/>
        <end position="289"/>
    </location>
</feature>
<keyword evidence="1" id="KW-0812">Transmembrane</keyword>
<evidence type="ECO:0000259" key="3">
    <source>
        <dbReference type="Pfam" id="PF16344"/>
    </source>
</evidence>
<organism evidence="4 5">
    <name type="scientific">Sphingobacterium ginsenosidimutans</name>
    <dbReference type="NCBI Taxonomy" id="687845"/>
    <lineage>
        <taxon>Bacteria</taxon>
        <taxon>Pseudomonadati</taxon>
        <taxon>Bacteroidota</taxon>
        <taxon>Sphingobacteriia</taxon>
        <taxon>Sphingobacteriales</taxon>
        <taxon>Sphingobacteriaceae</taxon>
        <taxon>Sphingobacterium</taxon>
    </lineage>
</organism>
<comment type="caution">
    <text evidence="4">The sequence shown here is derived from an EMBL/GenBank/DDBJ whole genome shotgun (WGS) entry which is preliminary data.</text>
</comment>
<name>A0ABP8A5V6_9SPHI</name>
<evidence type="ECO:0000259" key="2">
    <source>
        <dbReference type="Pfam" id="PF04773"/>
    </source>
</evidence>
<evidence type="ECO:0000256" key="1">
    <source>
        <dbReference type="SAM" id="Phobius"/>
    </source>
</evidence>
<dbReference type="Pfam" id="PF16344">
    <property type="entry name" value="FecR_C"/>
    <property type="match status" value="1"/>
</dbReference>
<keyword evidence="5" id="KW-1185">Reference proteome</keyword>
<dbReference type="PANTHER" id="PTHR30273">
    <property type="entry name" value="PERIPLASMIC SIGNAL SENSOR AND SIGMA FACTOR ACTIVATOR FECR-RELATED"/>
    <property type="match status" value="1"/>
</dbReference>
<reference evidence="5" key="1">
    <citation type="journal article" date="2019" name="Int. J. Syst. Evol. Microbiol.">
        <title>The Global Catalogue of Microorganisms (GCM) 10K type strain sequencing project: providing services to taxonomists for standard genome sequencing and annotation.</title>
        <authorList>
            <consortium name="The Broad Institute Genomics Platform"/>
            <consortium name="The Broad Institute Genome Sequencing Center for Infectious Disease"/>
            <person name="Wu L."/>
            <person name="Ma J."/>
        </authorList>
    </citation>
    <scope>NUCLEOTIDE SEQUENCE [LARGE SCALE GENOMIC DNA]</scope>
    <source>
        <strain evidence="5">JCM 16722</strain>
    </source>
</reference>
<dbReference type="InterPro" id="IPR012373">
    <property type="entry name" value="Ferrdict_sens_TM"/>
</dbReference>
<dbReference type="Gene3D" id="3.55.50.30">
    <property type="match status" value="1"/>
</dbReference>
<protein>
    <recommendedName>
        <fullName evidence="6">FecR family protein</fullName>
    </recommendedName>
</protein>
<keyword evidence="1" id="KW-1133">Transmembrane helix</keyword>
<keyword evidence="1" id="KW-0472">Membrane</keyword>
<dbReference type="Proteomes" id="UP001500167">
    <property type="component" value="Unassembled WGS sequence"/>
</dbReference>